<dbReference type="InterPro" id="IPR009387">
    <property type="entry name" value="HigB-2"/>
</dbReference>
<dbReference type="Pfam" id="PF06296">
    <property type="entry name" value="RelE"/>
    <property type="match status" value="1"/>
</dbReference>
<keyword evidence="2" id="KW-1185">Reference proteome</keyword>
<comment type="caution">
    <text evidence="1">The sequence shown here is derived from an EMBL/GenBank/DDBJ whole genome shotgun (WGS) entry which is preliminary data.</text>
</comment>
<accession>A0AB34CEP1</accession>
<evidence type="ECO:0000313" key="2">
    <source>
        <dbReference type="Proteomes" id="UP000324255"/>
    </source>
</evidence>
<protein>
    <recommendedName>
        <fullName evidence="3">Type II toxin-antitoxin system RelE/ParE family toxin</fullName>
    </recommendedName>
</protein>
<reference evidence="1 2" key="1">
    <citation type="submission" date="2019-09" db="EMBL/GenBank/DDBJ databases">
        <title>Genomic diversity of phyloplane-associated Pantoea species in Pakistan cotton crop.</title>
        <authorList>
            <person name="Tufail M.R."/>
            <person name="Cook D.R."/>
        </authorList>
    </citation>
    <scope>NUCLEOTIDE SEQUENCE [LARGE SCALE GENOMIC DNA]</scope>
    <source>
        <strain evidence="1 2">B_8</strain>
    </source>
</reference>
<dbReference type="AlphaFoldDB" id="A0AB34CEP1"/>
<gene>
    <name evidence="1" type="ORF">F3I20_20490</name>
</gene>
<name>A0AB34CEP1_9GAMM</name>
<organism evidence="1 2">
    <name type="scientific">Candidatus Pantoea gossypiicola</name>
    <dbReference type="NCBI Taxonomy" id="2608008"/>
    <lineage>
        <taxon>Bacteria</taxon>
        <taxon>Pseudomonadati</taxon>
        <taxon>Pseudomonadota</taxon>
        <taxon>Gammaproteobacteria</taxon>
        <taxon>Enterobacterales</taxon>
        <taxon>Erwiniaceae</taxon>
        <taxon>Pantoea</taxon>
    </lineage>
</organism>
<sequence length="129" mass="14448">MGIYLTPDFDGDRRKARITNGMLCKTAGDIFRGLPGDSLGKFTYKKRMGLPGVSARAGARAIVFFNDGENIFFFDMYLKSELSKKKGKELEDDEIDAYCKIASDFISMGQELIDILLIKNDLIEVVCDD</sequence>
<dbReference type="RefSeq" id="WP_150015533.1">
    <property type="nucleotide sequence ID" value="NZ_VWVM01000021.1"/>
</dbReference>
<dbReference type="Proteomes" id="UP000324255">
    <property type="component" value="Unassembled WGS sequence"/>
</dbReference>
<evidence type="ECO:0008006" key="3">
    <source>
        <dbReference type="Google" id="ProtNLM"/>
    </source>
</evidence>
<dbReference type="EMBL" id="VWVM01000021">
    <property type="protein sequence ID" value="KAA6120158.1"/>
    <property type="molecule type" value="Genomic_DNA"/>
</dbReference>
<evidence type="ECO:0000313" key="1">
    <source>
        <dbReference type="EMBL" id="KAA6120158.1"/>
    </source>
</evidence>
<proteinExistence type="predicted"/>